<accession>A0A5J5BHS4</accession>
<feature type="region of interest" description="Disordered" evidence="1">
    <location>
        <begin position="175"/>
        <end position="251"/>
    </location>
</feature>
<organism evidence="2 3">
    <name type="scientific">Nyssa sinensis</name>
    <dbReference type="NCBI Taxonomy" id="561372"/>
    <lineage>
        <taxon>Eukaryota</taxon>
        <taxon>Viridiplantae</taxon>
        <taxon>Streptophyta</taxon>
        <taxon>Embryophyta</taxon>
        <taxon>Tracheophyta</taxon>
        <taxon>Spermatophyta</taxon>
        <taxon>Magnoliopsida</taxon>
        <taxon>eudicotyledons</taxon>
        <taxon>Gunneridae</taxon>
        <taxon>Pentapetalae</taxon>
        <taxon>asterids</taxon>
        <taxon>Cornales</taxon>
        <taxon>Nyssaceae</taxon>
        <taxon>Nyssa</taxon>
    </lineage>
</organism>
<feature type="compositionally biased region" description="Low complexity" evidence="1">
    <location>
        <begin position="20"/>
        <end position="37"/>
    </location>
</feature>
<feature type="region of interest" description="Disordered" evidence="1">
    <location>
        <begin position="95"/>
        <end position="114"/>
    </location>
</feature>
<name>A0A5J5BHS4_9ASTE</name>
<feature type="region of interest" description="Disordered" evidence="1">
    <location>
        <begin position="1"/>
        <end position="45"/>
    </location>
</feature>
<keyword evidence="3" id="KW-1185">Reference proteome</keyword>
<dbReference type="Proteomes" id="UP000325577">
    <property type="component" value="Linkage Group LG13"/>
</dbReference>
<feature type="compositionally biased region" description="Basic residues" evidence="1">
    <location>
        <begin position="1"/>
        <end position="12"/>
    </location>
</feature>
<gene>
    <name evidence="2" type="ORF">F0562_024420</name>
</gene>
<feature type="compositionally biased region" description="Acidic residues" evidence="1">
    <location>
        <begin position="218"/>
        <end position="238"/>
    </location>
</feature>
<sequence>MKQKSIQHKFSKRNKESEADLSSSDNESDDSSSSSSDSSDDDDYVIAIRGKRSRVLNNVDGGLSKKKKKLDESGVVLPVGFLDPLSPEEAAPLPVVSVPQSTPNANRNASANATPDEYEIENDLIASGPVVGAIVHYRPPKIQYESTELVREPENHLSVHYRNGQAARFSKLEKVIQESKRSKGRTSLGRTFTKGKDGASTSYDERSQARRRPRPPLVEEDDENDTEEDEDDDEIEEVEPPHRSQRLSNQR</sequence>
<dbReference type="AlphaFoldDB" id="A0A5J5BHS4"/>
<dbReference type="EMBL" id="CM018036">
    <property type="protein sequence ID" value="KAA8540661.1"/>
    <property type="molecule type" value="Genomic_DNA"/>
</dbReference>
<reference evidence="2 3" key="1">
    <citation type="submission" date="2019-09" db="EMBL/GenBank/DDBJ databases">
        <title>A chromosome-level genome assembly of the Chinese tupelo Nyssa sinensis.</title>
        <authorList>
            <person name="Yang X."/>
            <person name="Kang M."/>
            <person name="Yang Y."/>
            <person name="Xiong H."/>
            <person name="Wang M."/>
            <person name="Zhang Z."/>
            <person name="Wang Z."/>
            <person name="Wu H."/>
            <person name="Ma T."/>
            <person name="Liu J."/>
            <person name="Xi Z."/>
        </authorList>
    </citation>
    <scope>NUCLEOTIDE SEQUENCE [LARGE SCALE GENOMIC DNA]</scope>
    <source>
        <strain evidence="2">J267</strain>
        <tissue evidence="2">Leaf</tissue>
    </source>
</reference>
<proteinExistence type="predicted"/>
<evidence type="ECO:0000313" key="2">
    <source>
        <dbReference type="EMBL" id="KAA8540661.1"/>
    </source>
</evidence>
<evidence type="ECO:0000256" key="1">
    <source>
        <dbReference type="SAM" id="MobiDB-lite"/>
    </source>
</evidence>
<evidence type="ECO:0000313" key="3">
    <source>
        <dbReference type="Proteomes" id="UP000325577"/>
    </source>
</evidence>
<protein>
    <submittedName>
        <fullName evidence="2">Uncharacterized protein</fullName>
    </submittedName>
</protein>
<feature type="compositionally biased region" description="Polar residues" evidence="1">
    <location>
        <begin position="98"/>
        <end position="113"/>
    </location>
</feature>